<dbReference type="STRING" id="1560234.SP90_16350"/>
<dbReference type="GO" id="GO:0005509">
    <property type="term" value="F:calcium ion binding"/>
    <property type="evidence" value="ECO:0007669"/>
    <property type="project" value="InterPro"/>
</dbReference>
<feature type="domain" description="Haemolysin-type calcium binding-related" evidence="3">
    <location>
        <begin position="387"/>
        <end position="424"/>
    </location>
</feature>
<proteinExistence type="predicted"/>
<keyword evidence="5" id="KW-1185">Reference proteome</keyword>
<feature type="domain" description="Haemolysin-type calcium binding-related" evidence="3">
    <location>
        <begin position="931"/>
        <end position="971"/>
    </location>
</feature>
<dbReference type="PROSITE" id="PS00330">
    <property type="entry name" value="HEMOLYSIN_CALCIUM"/>
    <property type="match status" value="10"/>
</dbReference>
<feature type="domain" description="Haemolysin-type calcium binding-related" evidence="3">
    <location>
        <begin position="751"/>
        <end position="790"/>
    </location>
</feature>
<feature type="non-terminal residue" evidence="4">
    <location>
        <position position="1140"/>
    </location>
</feature>
<protein>
    <recommendedName>
        <fullName evidence="3">Haemolysin-type calcium binding-related domain-containing protein</fullName>
    </recommendedName>
</protein>
<evidence type="ECO:0000256" key="1">
    <source>
        <dbReference type="ARBA" id="ARBA00004613"/>
    </source>
</evidence>
<dbReference type="PRINTS" id="PR00313">
    <property type="entry name" value="CABNDNGRPT"/>
</dbReference>
<dbReference type="Proteomes" id="UP000091979">
    <property type="component" value="Unassembled WGS sequence"/>
</dbReference>
<dbReference type="Pfam" id="PF06594">
    <property type="entry name" value="HCBP_related"/>
    <property type="match status" value="5"/>
</dbReference>
<dbReference type="RefSeq" id="WP_269449369.1">
    <property type="nucleotide sequence ID" value="NZ_JXMS01000046.1"/>
</dbReference>
<dbReference type="PATRIC" id="fig|1560234.3.peg.2745"/>
<dbReference type="SUPFAM" id="SSF51120">
    <property type="entry name" value="beta-Roll"/>
    <property type="match status" value="6"/>
</dbReference>
<dbReference type="InterPro" id="IPR018511">
    <property type="entry name" value="Hemolysin-typ_Ca-bd_CS"/>
</dbReference>
<dbReference type="Gene3D" id="2.150.10.10">
    <property type="entry name" value="Serralysin-like metalloprotease, C-terminal"/>
    <property type="match status" value="7"/>
</dbReference>
<gene>
    <name evidence="4" type="ORF">SP90_16350</name>
</gene>
<dbReference type="GO" id="GO:0005576">
    <property type="term" value="C:extracellular region"/>
    <property type="evidence" value="ECO:0007669"/>
    <property type="project" value="UniProtKB-SubCell"/>
</dbReference>
<dbReference type="InterPro" id="IPR010566">
    <property type="entry name" value="Haemolys_ca-bd"/>
</dbReference>
<dbReference type="InterPro" id="IPR001343">
    <property type="entry name" value="Hemolysn_Ca-bd"/>
</dbReference>
<reference evidence="4 5" key="1">
    <citation type="submission" date="2015-01" db="EMBL/GenBank/DDBJ databases">
        <title>Desulfovibrio sp. JC271 draft genome sequence.</title>
        <authorList>
            <person name="Shivani Y."/>
            <person name="Subhash Y."/>
            <person name="Sasikala C."/>
            <person name="Ramana C.V."/>
        </authorList>
    </citation>
    <scope>NUCLEOTIDE SEQUENCE [LARGE SCALE GENOMIC DNA]</scope>
    <source>
        <strain evidence="4 5">JC271</strain>
    </source>
</reference>
<name>A0A1B7X8T5_9BACT</name>
<dbReference type="EMBL" id="JXMS01000046">
    <property type="protein sequence ID" value="OBQ45757.1"/>
    <property type="molecule type" value="Genomic_DNA"/>
</dbReference>
<dbReference type="Pfam" id="PF00353">
    <property type="entry name" value="HemolysinCabind"/>
    <property type="match status" value="12"/>
</dbReference>
<dbReference type="PANTHER" id="PTHR38340">
    <property type="entry name" value="S-LAYER PROTEIN"/>
    <property type="match status" value="1"/>
</dbReference>
<comment type="subcellular location">
    <subcellularLocation>
        <location evidence="1">Secreted</location>
    </subcellularLocation>
</comment>
<dbReference type="AlphaFoldDB" id="A0A1B7X8T5"/>
<evidence type="ECO:0000259" key="3">
    <source>
        <dbReference type="Pfam" id="PF06594"/>
    </source>
</evidence>
<sequence length="1140" mass="114044">FTLNNLTEDIDIVDMSAFVMPVTVNALSGNDVITAGTGATTIYAGTGDDTISSAGGPLTAYGEDGDDKITGGGNADYIYGGAGNDTIDASYGDNYVSGGAGNDTLTTSSGKDTIDGGSGADIIDSGAGNDTVTGGGGNDTIRLGAGNNTVTGGLGDDTIYGGIDNDTYIFNIGDGHDTIYDNPDGKSGSYSDTIRFGVDFTIDNLIIRADGNDWVISFTNTSTDSIRIVNAMGNSYCRIENFEFADGSRLHSSSFLSQQSYSDNDDTITVPTSNLITSINAGGGNDTITTGNSSTVVDGGSGNDTITTGSQGDNITGGQGNDTINAGGGNDVIDGGSGSDTYIFNIGDGHDIIKEGACSSACTDIDIINIGVGITTGDLIFSVDGDDLIIGFTGHNDDSIRITGALAGPSHGIEKIVFADGSSIELTAVISYQNFTDANDIIQIPEDVFIAIVNASGGNDTITGGNVTTIVNAGSGNDSITTGAKNDVLTGGSGNDTINAGSGSDTITGGTGDDILTGGTGGDTYIFNIGDGNDTIHEGSCNGVDIDIINLGVGISVGDIIYRVDGNDLVIGFTGHDTDSIRITGGVTDPSHGIEKICFANGLSITLTAIISSQSFTDGNDTIVVPEDKYITIINAEGGNDTITGGDVTAIINGGAGSDTITTGNHNDTLSGGADNDIINAGGGDDTITGGTGDDILSGGTGGDTYIFNIGDGNDTIHEGSCNNMCTDIDIINIGVGVTAGDLIFNVDGDDLIIGIKGHDDSIRISGGLVDPSHGVEKIVLADGTAIDLAAVISNPVLTDNDDTFVVPSDAVIAVVNAKGGDDTITVGDIVAVVDGGTGKDAISTGSKSDTLAGGSGNDTINAGGGDDTITGGTGDDILTGGTGSDTYIFNVGDGNDTIHEGTCNGVDVDILNIGVGITTEDLIFSADGDDLVIKIKGHDDDSIRISGGLVDPSHGVEKIVLADGTAIDLAAVISNPVLTDNDDTFVVPSDAVIAVVNAKGGDDTITVGDIVAVVDGGTGKDAISTGSKSDTLAGGSGNDTINAGGGDDTITGGTGDDILTGGTGSDTYIFNVGDGNDTIHEGTCNGVDVDILNIGVGITTEDLIFSADGDDLVIKIKGHDDDSIRISGGLVDPSHGVEK</sequence>
<evidence type="ECO:0000313" key="4">
    <source>
        <dbReference type="EMBL" id="OBQ45757.1"/>
    </source>
</evidence>
<evidence type="ECO:0000256" key="2">
    <source>
        <dbReference type="ARBA" id="ARBA00022525"/>
    </source>
</evidence>
<dbReference type="InterPro" id="IPR050557">
    <property type="entry name" value="RTX_toxin/Mannuronan_C5-epim"/>
</dbReference>
<dbReference type="InterPro" id="IPR011049">
    <property type="entry name" value="Serralysin-like_metalloprot_C"/>
</dbReference>
<feature type="domain" description="Haemolysin-type calcium binding-related" evidence="3">
    <location>
        <begin position="568"/>
        <end position="607"/>
    </location>
</feature>
<comment type="caution">
    <text evidence="4">The sequence shown here is derived from an EMBL/GenBank/DDBJ whole genome shotgun (WGS) entry which is preliminary data.</text>
</comment>
<feature type="non-terminal residue" evidence="4">
    <location>
        <position position="1"/>
    </location>
</feature>
<feature type="domain" description="Haemolysin-type calcium binding-related" evidence="3">
    <location>
        <begin position="215"/>
        <end position="250"/>
    </location>
</feature>
<accession>A0A1B7X8T5</accession>
<dbReference type="PANTHER" id="PTHR38340:SF1">
    <property type="entry name" value="S-LAYER PROTEIN"/>
    <property type="match status" value="1"/>
</dbReference>
<evidence type="ECO:0000313" key="5">
    <source>
        <dbReference type="Proteomes" id="UP000091979"/>
    </source>
</evidence>
<keyword evidence="2" id="KW-0964">Secreted</keyword>
<organism evidence="4 5">
    <name type="scientific">Halodesulfovibrio spirochaetisodalis</name>
    <dbReference type="NCBI Taxonomy" id="1560234"/>
    <lineage>
        <taxon>Bacteria</taxon>
        <taxon>Pseudomonadati</taxon>
        <taxon>Thermodesulfobacteriota</taxon>
        <taxon>Desulfovibrionia</taxon>
        <taxon>Desulfovibrionales</taxon>
        <taxon>Desulfovibrionaceae</taxon>
        <taxon>Halodesulfovibrio</taxon>
    </lineage>
</organism>